<evidence type="ECO:0008006" key="3">
    <source>
        <dbReference type="Google" id="ProtNLM"/>
    </source>
</evidence>
<proteinExistence type="predicted"/>
<keyword evidence="2" id="KW-1185">Reference proteome</keyword>
<evidence type="ECO:0000313" key="2">
    <source>
        <dbReference type="Proteomes" id="UP000244930"/>
    </source>
</evidence>
<dbReference type="Proteomes" id="UP000244930">
    <property type="component" value="Chromosome"/>
</dbReference>
<reference evidence="1 2" key="1">
    <citation type="submission" date="2017-06" db="EMBL/GenBank/DDBJ databases">
        <title>Azoarcus.</title>
        <authorList>
            <person name="Woo J.-H."/>
            <person name="Kim H.-S."/>
        </authorList>
    </citation>
    <scope>NUCLEOTIDE SEQUENCE [LARGE SCALE GENOMIC DNA]</scope>
    <source>
        <strain evidence="1 2">TSPY31</strain>
    </source>
</reference>
<dbReference type="KEGG" id="acom:CEW83_03040"/>
<accession>A0A2U8GLK2</accession>
<protein>
    <recommendedName>
        <fullName evidence="3">Phage tail protein</fullName>
    </recommendedName>
</protein>
<dbReference type="EMBL" id="CP022187">
    <property type="protein sequence ID" value="AWI74320.1"/>
    <property type="molecule type" value="Genomic_DNA"/>
</dbReference>
<dbReference type="RefSeq" id="WP_108948028.1">
    <property type="nucleotide sequence ID" value="NZ_CP022187.1"/>
</dbReference>
<organism evidence="1 2">
    <name type="scientific">Parazoarcus communis</name>
    <dbReference type="NCBI Taxonomy" id="41977"/>
    <lineage>
        <taxon>Bacteria</taxon>
        <taxon>Pseudomonadati</taxon>
        <taxon>Pseudomonadota</taxon>
        <taxon>Betaproteobacteria</taxon>
        <taxon>Rhodocyclales</taxon>
        <taxon>Zoogloeaceae</taxon>
        <taxon>Parazoarcus</taxon>
    </lineage>
</organism>
<sequence>MKLDADALLDLLPAFYRERDAELGGPLRALLGVIAGQGALLEADLQRLYDNAFIETCDDWVVPYIGDLLGVRALYPVSGTAAFGPRALVANTLRLRRRKGTALVLEELAYDSTGWRARAVEFFEQVATTQHTNHPRPHALRTPDLRRPLLLDRVDSPFGVEAHTADVRALPVGRYNLPNIGLFLWRLQAYPLQRCSARPATTRPGFYTFDPLGLAQPLFNRARTEDDISHLAQAINVPEPLRWRDLHAELEARRQALTDGEEPDDRYFADEAGGPVLKVWVDGQAVAVEHLVICDLGPIPGVAPEDWRHPPASITVRANKPGRPDRTFPAAGGMLVGIDPQRGRLALPAGVTAGAVELAYAYGFPGDVGAGPFDPRPDPTETDPLALLCNPADFDVHLHIPSAATPTLAAAFAAPANPADAANRVIAGRRTLITLDTDATETLSPALDLPDTHLAIEAAQGRRPVLVGDIQLKGNASTRLSLGGLLIDGKLQLQGALRAVSLRHCSLVPARGGIAHSGTATDLKLGLYRCLCGPVRSQKPMAALSLRDCLVDGSGGAAVDVDDSPLAVSACTLFGSTTAGRLEATNSILDGLVSIARRQEGCVRYCYLPPKSATPRRHRCQPDLVIDGLSTAEAKRETRRVSPAFTSTRFGTPAYGQLTQGTATEIRRGADDGAEMGVWHLLQQAQREANLRLTLEEYLRFGLEAAPLFVT</sequence>
<evidence type="ECO:0000313" key="1">
    <source>
        <dbReference type="EMBL" id="AWI74320.1"/>
    </source>
</evidence>
<dbReference type="AlphaFoldDB" id="A0A2U8GLK2"/>
<gene>
    <name evidence="1" type="ORF">CEW83_03040</name>
</gene>
<name>A0A2U8GLK2_9RHOO</name>